<feature type="signal peptide" evidence="1">
    <location>
        <begin position="1"/>
        <end position="18"/>
    </location>
</feature>
<organism evidence="2 3">
    <name type="scientific">Colletotrichum chrysophilum</name>
    <dbReference type="NCBI Taxonomy" id="1836956"/>
    <lineage>
        <taxon>Eukaryota</taxon>
        <taxon>Fungi</taxon>
        <taxon>Dikarya</taxon>
        <taxon>Ascomycota</taxon>
        <taxon>Pezizomycotina</taxon>
        <taxon>Sordariomycetes</taxon>
        <taxon>Hypocreomycetidae</taxon>
        <taxon>Glomerellales</taxon>
        <taxon>Glomerellaceae</taxon>
        <taxon>Colletotrichum</taxon>
        <taxon>Colletotrichum gloeosporioides species complex</taxon>
    </lineage>
</organism>
<reference evidence="2" key="1">
    <citation type="submission" date="2023-01" db="EMBL/GenBank/DDBJ databases">
        <title>Colletotrichum chrysophilum M932 genome sequence.</title>
        <authorList>
            <person name="Baroncelli R."/>
        </authorList>
    </citation>
    <scope>NUCLEOTIDE SEQUENCE</scope>
    <source>
        <strain evidence="2">M932</strain>
    </source>
</reference>
<comment type="caution">
    <text evidence="2">The sequence shown here is derived from an EMBL/GenBank/DDBJ whole genome shotgun (WGS) entry which is preliminary data.</text>
</comment>
<protein>
    <submittedName>
        <fullName evidence="2">Uncharacterized protein</fullName>
    </submittedName>
</protein>
<evidence type="ECO:0000256" key="1">
    <source>
        <dbReference type="SAM" id="SignalP"/>
    </source>
</evidence>
<accession>A0AAD9EGS8</accession>
<gene>
    <name evidence="2" type="ORF">CCHR01_13132</name>
</gene>
<dbReference type="EMBL" id="JAQOWY010000320">
    <property type="protein sequence ID" value="KAK1844231.1"/>
    <property type="molecule type" value="Genomic_DNA"/>
</dbReference>
<evidence type="ECO:0000313" key="3">
    <source>
        <dbReference type="Proteomes" id="UP001243330"/>
    </source>
</evidence>
<dbReference type="AlphaFoldDB" id="A0AAD9EGS8"/>
<evidence type="ECO:0000313" key="2">
    <source>
        <dbReference type="EMBL" id="KAK1844231.1"/>
    </source>
</evidence>
<feature type="chain" id="PRO_5041939719" evidence="1">
    <location>
        <begin position="19"/>
        <end position="143"/>
    </location>
</feature>
<keyword evidence="3" id="KW-1185">Reference proteome</keyword>
<dbReference type="Proteomes" id="UP001243330">
    <property type="component" value="Unassembled WGS sequence"/>
</dbReference>
<proteinExistence type="predicted"/>
<sequence length="143" mass="15499">MQFSSVLACLIMAPLALAVPADMPSQESSLALRAADNIEIPDNLPEDWKTALEAYFKGFTVLDTELDVETRDLDKRSDVPFMHCGWRRFFSCLGSLTPGGVTCMWAIAARGLDVKEDSKCTAAVVASILSASNNCKLCVNGHL</sequence>
<name>A0AAD9EGS8_9PEZI</name>
<keyword evidence="1" id="KW-0732">Signal</keyword>